<dbReference type="PROSITE" id="PS50853">
    <property type="entry name" value="FN3"/>
    <property type="match status" value="1"/>
</dbReference>
<dbReference type="InterPro" id="IPR036116">
    <property type="entry name" value="FN3_sf"/>
</dbReference>
<gene>
    <name evidence="2" type="ORF">FF125_20330</name>
</gene>
<evidence type="ECO:0000259" key="1">
    <source>
        <dbReference type="PROSITE" id="PS50853"/>
    </source>
</evidence>
<protein>
    <recommendedName>
        <fullName evidence="1">Fibronectin type-III domain-containing protein</fullName>
    </recommendedName>
</protein>
<dbReference type="InterPro" id="IPR013783">
    <property type="entry name" value="Ig-like_fold"/>
</dbReference>
<dbReference type="InterPro" id="IPR003961">
    <property type="entry name" value="FN3_dom"/>
</dbReference>
<dbReference type="SMART" id="SM00060">
    <property type="entry name" value="FN3"/>
    <property type="match status" value="3"/>
</dbReference>
<dbReference type="SUPFAM" id="SSF49265">
    <property type="entry name" value="Fibronectin type III"/>
    <property type="match status" value="2"/>
</dbReference>
<dbReference type="OrthoDB" id="923194at2"/>
<dbReference type="EMBL" id="CP040749">
    <property type="protein sequence ID" value="QCX40673.1"/>
    <property type="molecule type" value="Genomic_DNA"/>
</dbReference>
<evidence type="ECO:0000313" key="2">
    <source>
        <dbReference type="EMBL" id="QCX40673.1"/>
    </source>
</evidence>
<dbReference type="KEGG" id="fbe:FF125_20330"/>
<dbReference type="Gene3D" id="2.60.40.10">
    <property type="entry name" value="Immunoglobulins"/>
    <property type="match status" value="4"/>
</dbReference>
<keyword evidence="3" id="KW-1185">Reference proteome</keyword>
<dbReference type="RefSeq" id="WP_138951869.1">
    <property type="nucleotide sequence ID" value="NZ_CP040749.1"/>
</dbReference>
<dbReference type="CDD" id="cd00063">
    <property type="entry name" value="FN3"/>
    <property type="match status" value="1"/>
</dbReference>
<reference evidence="2 3" key="1">
    <citation type="submission" date="2019-05" db="EMBL/GenBank/DDBJ databases">
        <title>Algicella ahnfeltiae gen. nov., sp. nov., a novel marine bacterium of the family Flavobacteriaceae isolated from a red alga.</title>
        <authorList>
            <person name="Nedashkovskaya O.I."/>
            <person name="Kukhlevskiy A.D."/>
            <person name="Kim S.-G."/>
            <person name="Zhukova N.V."/>
            <person name="Mikhailov V.V."/>
        </authorList>
    </citation>
    <scope>NUCLEOTIDE SEQUENCE [LARGE SCALE GENOMIC DNA]</scope>
    <source>
        <strain evidence="2 3">10Alg115</strain>
    </source>
</reference>
<sequence>MSISTFKYMLNRAPSPSERAEGEDSIKLRINSFSFLIATFLFCIFSLNAQDSIQQTDIPTVVVKARAKQDKILLRWGVNNKFAWKYGNEYGYIIERTTIIRDGQPLTKPEKITLSGEVIKPKPLAEWENYVDDNYNNNNMAAVAAQAIYGEDFEMNDKDDENTALRVIHQSEELDRRFGFALFSIDQDFEVAQYAGLGYVDTNVKPNEKYLYKVISNVPKELLEIKDAGVFLSPSEEEDLPQPMDFIGHFYKDAFVLVWEYEAFLNYYTSYNLEKSDDGINFKKINKVPITKLADNKSTGISYTDSINQYNKKYWYRIRGISVFNEISKPSKAVELTAHHNLTAVPFFIEYTMISDNEVLLEWTFPVEETNLLKQFDLLWANEALGPYKTVREGISPQTRVYNYTGLKPSNYFKLKAISNHGETSLSSPHFVQPIDSVPPLKPEDLIGRIDTFGVVTLTWKSNTEEDLKGYKIFRADRTNQEFTMLNKYSVVAQSYTDTINLKTFSKNVYYKITALDGHYNQSEYSEIVILQRPDKVPPTSPVFDSYSQENGQVYLKWTKSSSDDVANELIYRTMANTDKWEKIYETETDTTSFFIDDKITPGSNYLYTMIAVDNSGLESPPSPPLSIKMIKELAKPEVKGLYATIDRDNKQIQLFWRYNEADVFEFLIYKKKKDGTYTLFRTATAAEKELVDVELNPNTTYYYGIKAVFKDGSVSKWSEIEVKY</sequence>
<dbReference type="AlphaFoldDB" id="A0A5B7TZ10"/>
<proteinExistence type="predicted"/>
<feature type="domain" description="Fibronectin type-III" evidence="1">
    <location>
        <begin position="538"/>
        <end position="634"/>
    </location>
</feature>
<organism evidence="2 3">
    <name type="scientific">Aureibaculum algae</name>
    <dbReference type="NCBI Taxonomy" id="2584122"/>
    <lineage>
        <taxon>Bacteria</taxon>
        <taxon>Pseudomonadati</taxon>
        <taxon>Bacteroidota</taxon>
        <taxon>Flavobacteriia</taxon>
        <taxon>Flavobacteriales</taxon>
        <taxon>Flavobacteriaceae</taxon>
        <taxon>Aureibaculum</taxon>
    </lineage>
</organism>
<name>A0A5B7TZ10_9FLAO</name>
<dbReference type="Proteomes" id="UP000306229">
    <property type="component" value="Chromosome"/>
</dbReference>
<evidence type="ECO:0000313" key="3">
    <source>
        <dbReference type="Proteomes" id="UP000306229"/>
    </source>
</evidence>
<accession>A0A5B7TZ10</accession>